<keyword evidence="5" id="KW-0863">Zinc-finger</keyword>
<dbReference type="OrthoDB" id="775260at2759"/>
<dbReference type="GO" id="GO:0008270">
    <property type="term" value="F:zinc ion binding"/>
    <property type="evidence" value="ECO:0007669"/>
    <property type="project" value="UniProtKB-KW"/>
</dbReference>
<keyword evidence="2" id="KW-0808">Transferase</keyword>
<dbReference type="GO" id="GO:0052381">
    <property type="term" value="F:tRNA dimethylallyltransferase activity"/>
    <property type="evidence" value="ECO:0007669"/>
    <property type="project" value="InterPro"/>
</dbReference>
<dbReference type="SUPFAM" id="SSF52540">
    <property type="entry name" value="P-loop containing nucleoside triphosphate hydrolases"/>
    <property type="match status" value="1"/>
</dbReference>
<gene>
    <name evidence="9" type="ORF">RFH988_LOCUS34184</name>
</gene>
<dbReference type="InterPro" id="IPR039657">
    <property type="entry name" value="Dimethylallyltransferase"/>
</dbReference>
<dbReference type="Pfam" id="PF01715">
    <property type="entry name" value="IPPT"/>
    <property type="match status" value="1"/>
</dbReference>
<evidence type="ECO:0000256" key="4">
    <source>
        <dbReference type="ARBA" id="ARBA00022741"/>
    </source>
</evidence>
<dbReference type="InterPro" id="IPR013087">
    <property type="entry name" value="Znf_C2H2_type"/>
</dbReference>
<evidence type="ECO:0000256" key="7">
    <source>
        <dbReference type="ARBA" id="ARBA00022840"/>
    </source>
</evidence>
<dbReference type="Gene3D" id="3.40.50.300">
    <property type="entry name" value="P-loop containing nucleotide triphosphate hydrolases"/>
    <property type="match status" value="1"/>
</dbReference>
<dbReference type="Gene3D" id="1.10.287.890">
    <property type="entry name" value="Crystal structure of tRNA isopentenylpyrophosphate transferase (bh2366) domain"/>
    <property type="match status" value="1"/>
</dbReference>
<dbReference type="Proteomes" id="UP000663882">
    <property type="component" value="Unassembled WGS sequence"/>
</dbReference>
<keyword evidence="6" id="KW-0862">Zinc</keyword>
<dbReference type="InterPro" id="IPR036236">
    <property type="entry name" value="Znf_C2H2_sf"/>
</dbReference>
<dbReference type="GO" id="GO:0005524">
    <property type="term" value="F:ATP binding"/>
    <property type="evidence" value="ECO:0007669"/>
    <property type="project" value="UniProtKB-KW"/>
</dbReference>
<evidence type="ECO:0000259" key="8">
    <source>
        <dbReference type="PROSITE" id="PS00028"/>
    </source>
</evidence>
<dbReference type="EMBL" id="CAJNOO010004620">
    <property type="protein sequence ID" value="CAF1387743.1"/>
    <property type="molecule type" value="Genomic_DNA"/>
</dbReference>
<evidence type="ECO:0000256" key="5">
    <source>
        <dbReference type="ARBA" id="ARBA00022771"/>
    </source>
</evidence>
<dbReference type="GO" id="GO:0005739">
    <property type="term" value="C:mitochondrion"/>
    <property type="evidence" value="ECO:0007669"/>
    <property type="project" value="TreeGrafter"/>
</dbReference>
<evidence type="ECO:0000256" key="1">
    <source>
        <dbReference type="ARBA" id="ARBA00005842"/>
    </source>
</evidence>
<protein>
    <recommendedName>
        <fullName evidence="8">C2H2-type domain-containing protein</fullName>
    </recommendedName>
</protein>
<dbReference type="Pfam" id="PF12171">
    <property type="entry name" value="zf-C2H2_jaz"/>
    <property type="match status" value="1"/>
</dbReference>
<name>A0A815KBT6_9BILA</name>
<evidence type="ECO:0000256" key="2">
    <source>
        <dbReference type="ARBA" id="ARBA00022679"/>
    </source>
</evidence>
<evidence type="ECO:0000256" key="3">
    <source>
        <dbReference type="ARBA" id="ARBA00022723"/>
    </source>
</evidence>
<proteinExistence type="inferred from homology"/>
<keyword evidence="4" id="KW-0547">Nucleotide-binding</keyword>
<dbReference type="AlphaFoldDB" id="A0A815KBT6"/>
<dbReference type="Gene3D" id="3.30.160.60">
    <property type="entry name" value="Classic Zinc Finger"/>
    <property type="match status" value="1"/>
</dbReference>
<dbReference type="InterPro" id="IPR018022">
    <property type="entry name" value="IPT"/>
</dbReference>
<dbReference type="PROSITE" id="PS00028">
    <property type="entry name" value="ZINC_FINGER_C2H2_1"/>
    <property type="match status" value="1"/>
</dbReference>
<dbReference type="HAMAP" id="MF_00185">
    <property type="entry name" value="IPP_trans"/>
    <property type="match status" value="1"/>
</dbReference>
<dbReference type="SUPFAM" id="SSF57667">
    <property type="entry name" value="beta-beta-alpha zinc fingers"/>
    <property type="match status" value="1"/>
</dbReference>
<reference evidence="9" key="1">
    <citation type="submission" date="2021-02" db="EMBL/GenBank/DDBJ databases">
        <authorList>
            <person name="Nowell W R."/>
        </authorList>
    </citation>
    <scope>NUCLEOTIDE SEQUENCE</scope>
</reference>
<comment type="caution">
    <text evidence="9">The sequence shown here is derived from an EMBL/GenBank/DDBJ whole genome shotgun (WGS) entry which is preliminary data.</text>
</comment>
<evidence type="ECO:0000313" key="9">
    <source>
        <dbReference type="EMBL" id="CAF1387743.1"/>
    </source>
</evidence>
<feature type="domain" description="C2H2-type" evidence="8">
    <location>
        <begin position="380"/>
        <end position="402"/>
    </location>
</feature>
<dbReference type="InterPro" id="IPR027417">
    <property type="entry name" value="P-loop_NTPase"/>
</dbReference>
<accession>A0A815KBT6</accession>
<dbReference type="PANTHER" id="PTHR11088">
    <property type="entry name" value="TRNA DIMETHYLALLYLTRANSFERASE"/>
    <property type="match status" value="1"/>
</dbReference>
<evidence type="ECO:0000256" key="6">
    <source>
        <dbReference type="ARBA" id="ARBA00022833"/>
    </source>
</evidence>
<sequence>MVTVTNFRYTTSPIIIILGATAVGKTKLSVYLSKRFNGEIINADSMQIYEGLDIITAKPTITEQDNVPHHLFSYVNPLDRSHTVVDYRNDALPIIESVVSRSHLSFIVGGTNCCIESLLFHFNPPNPSPKHSHDKQFTSLLNDLSEENLSKLTSVQLHESLSKIDKPIGIRRHPNEEQRKNVSRVHTYAYNNTDSDDKFIQIISEIIEFYRDSGGIPLSSFGFHRRSLLRLVCQKEELKKFHDEYNQTCTQAEQSYNYTRGIFQAIGFKEFHDYLLLSNIKRKSEHGEKVFANAIERLKLSTRQYSKYQEKWLRMRLLQRVEKHSPNVYELDTTNLSLWYENVEQRAEAIIDAFLKDEKIPFDALPKTPIDEPVYEQNTCLACQRVFHMKSQWLDHLKSKQHKRVLRTTDRAAYRQKLNNAIPSLLNTLDLLEMKKISEIEKKNDEFEIDNEMIETLENNN</sequence>
<dbReference type="PANTHER" id="PTHR11088:SF89">
    <property type="entry name" value="TRNA DIMETHYLALLYLTRANSFERASE"/>
    <property type="match status" value="1"/>
</dbReference>
<keyword evidence="3" id="KW-0479">Metal-binding</keyword>
<dbReference type="InterPro" id="IPR022755">
    <property type="entry name" value="Znf_C2H2_jaz"/>
</dbReference>
<dbReference type="GO" id="GO:0006400">
    <property type="term" value="P:tRNA modification"/>
    <property type="evidence" value="ECO:0007669"/>
    <property type="project" value="TreeGrafter"/>
</dbReference>
<organism evidence="9 10">
    <name type="scientific">Rotaria sordida</name>
    <dbReference type="NCBI Taxonomy" id="392033"/>
    <lineage>
        <taxon>Eukaryota</taxon>
        <taxon>Metazoa</taxon>
        <taxon>Spiralia</taxon>
        <taxon>Gnathifera</taxon>
        <taxon>Rotifera</taxon>
        <taxon>Eurotatoria</taxon>
        <taxon>Bdelloidea</taxon>
        <taxon>Philodinida</taxon>
        <taxon>Philodinidae</taxon>
        <taxon>Rotaria</taxon>
    </lineage>
</organism>
<comment type="similarity">
    <text evidence="1">Belongs to the IPP transferase family.</text>
</comment>
<evidence type="ECO:0000313" key="10">
    <source>
        <dbReference type="Proteomes" id="UP000663882"/>
    </source>
</evidence>
<keyword evidence="7" id="KW-0067">ATP-binding</keyword>